<organism evidence="1 2">
    <name type="scientific">Sphaeroforma arctica JP610</name>
    <dbReference type="NCBI Taxonomy" id="667725"/>
    <lineage>
        <taxon>Eukaryota</taxon>
        <taxon>Ichthyosporea</taxon>
        <taxon>Ichthyophonida</taxon>
        <taxon>Sphaeroforma</taxon>
    </lineage>
</organism>
<dbReference type="RefSeq" id="XP_014149262.1">
    <property type="nucleotide sequence ID" value="XM_014293787.1"/>
</dbReference>
<reference evidence="1 2" key="1">
    <citation type="submission" date="2011-02" db="EMBL/GenBank/DDBJ databases">
        <title>The Genome Sequence of Sphaeroforma arctica JP610.</title>
        <authorList>
            <consortium name="The Broad Institute Genome Sequencing Platform"/>
            <person name="Russ C."/>
            <person name="Cuomo C."/>
            <person name="Young S.K."/>
            <person name="Zeng Q."/>
            <person name="Gargeya S."/>
            <person name="Alvarado L."/>
            <person name="Berlin A."/>
            <person name="Chapman S.B."/>
            <person name="Chen Z."/>
            <person name="Freedman E."/>
            <person name="Gellesch M."/>
            <person name="Goldberg J."/>
            <person name="Griggs A."/>
            <person name="Gujja S."/>
            <person name="Heilman E."/>
            <person name="Heiman D."/>
            <person name="Howarth C."/>
            <person name="Mehta T."/>
            <person name="Neiman D."/>
            <person name="Pearson M."/>
            <person name="Roberts A."/>
            <person name="Saif S."/>
            <person name="Shea T."/>
            <person name="Shenoy N."/>
            <person name="Sisk P."/>
            <person name="Stolte C."/>
            <person name="Sykes S."/>
            <person name="White J."/>
            <person name="Yandava C."/>
            <person name="Burger G."/>
            <person name="Gray M.W."/>
            <person name="Holland P.W.H."/>
            <person name="King N."/>
            <person name="Lang F.B.F."/>
            <person name="Roger A.J."/>
            <person name="Ruiz-Trillo I."/>
            <person name="Haas B."/>
            <person name="Nusbaum C."/>
            <person name="Birren B."/>
        </authorList>
    </citation>
    <scope>NUCLEOTIDE SEQUENCE [LARGE SCALE GENOMIC DNA]</scope>
    <source>
        <strain evidence="1 2">JP610</strain>
    </source>
</reference>
<protein>
    <submittedName>
        <fullName evidence="1">Uncharacterized protein</fullName>
    </submittedName>
</protein>
<name>A0A0L0FF28_9EUKA</name>
<sequence length="180" mass="20309">MENINDLEETDCKCISPNERSMSHCSSEQELAHMRHEPLTNSTSNYDHSNYIHDSDIITTAERLAGLIHESPTREADINSLINELHRKDAYGPAQRPSDYMDLDLEMQNYDADENNGTSEGINRVLMIIVVTLIAYSAQSLEDITNATRGALLAYGMDILAASVMMQYQLMFNLELPYVC</sequence>
<dbReference type="AlphaFoldDB" id="A0A0L0FF28"/>
<dbReference type="EMBL" id="KQ243675">
    <property type="protein sequence ID" value="KNC75360.1"/>
    <property type="molecule type" value="Genomic_DNA"/>
</dbReference>
<keyword evidence="2" id="KW-1185">Reference proteome</keyword>
<gene>
    <name evidence="1" type="ORF">SARC_12112</name>
</gene>
<dbReference type="Proteomes" id="UP000054560">
    <property type="component" value="Unassembled WGS sequence"/>
</dbReference>
<dbReference type="GeneID" id="25912616"/>
<accession>A0A0L0FF28</accession>
<evidence type="ECO:0000313" key="2">
    <source>
        <dbReference type="Proteomes" id="UP000054560"/>
    </source>
</evidence>
<proteinExistence type="predicted"/>
<evidence type="ECO:0000313" key="1">
    <source>
        <dbReference type="EMBL" id="KNC75360.1"/>
    </source>
</evidence>